<dbReference type="Gene3D" id="3.20.20.80">
    <property type="entry name" value="Glycosidases"/>
    <property type="match status" value="2"/>
</dbReference>
<evidence type="ECO:0000256" key="9">
    <source>
        <dbReference type="ARBA" id="ARBA00031501"/>
    </source>
</evidence>
<dbReference type="GO" id="GO:0005975">
    <property type="term" value="P:carbohydrate metabolic process"/>
    <property type="evidence" value="ECO:0007669"/>
    <property type="project" value="InterPro"/>
</dbReference>
<dbReference type="NCBIfam" id="NF011080">
    <property type="entry name" value="PRK14508.1-3"/>
    <property type="match status" value="1"/>
</dbReference>
<dbReference type="InterPro" id="IPR012767">
    <property type="entry name" value="Trehalose_TreY"/>
</dbReference>
<evidence type="ECO:0000313" key="13">
    <source>
        <dbReference type="Proteomes" id="UP000274271"/>
    </source>
</evidence>
<evidence type="ECO:0000256" key="5">
    <source>
        <dbReference type="ARBA" id="ARBA00022676"/>
    </source>
</evidence>
<evidence type="ECO:0000256" key="8">
    <source>
        <dbReference type="ARBA" id="ARBA00031423"/>
    </source>
</evidence>
<dbReference type="Gene3D" id="1.10.150.200">
    <property type="entry name" value="Maltooligosyl trehalose synthase, domain 3"/>
    <property type="match status" value="1"/>
</dbReference>
<dbReference type="SUPFAM" id="SSF51445">
    <property type="entry name" value="(Trans)glycosidases"/>
    <property type="match status" value="2"/>
</dbReference>
<dbReference type="RefSeq" id="WP_124905444.1">
    <property type="nucleotide sequence ID" value="NZ_RQJP01000001.1"/>
</dbReference>
<keyword evidence="7 10" id="KW-0119">Carbohydrate metabolism</keyword>
<evidence type="ECO:0000256" key="4">
    <source>
        <dbReference type="ARBA" id="ARBA00020295"/>
    </source>
</evidence>
<dbReference type="SMART" id="SM00642">
    <property type="entry name" value="Aamy"/>
    <property type="match status" value="1"/>
</dbReference>
<keyword evidence="5 10" id="KW-0328">Glycosyltransferase</keyword>
<dbReference type="OrthoDB" id="9811841at2"/>
<evidence type="ECO:0000256" key="2">
    <source>
        <dbReference type="ARBA" id="ARBA00005684"/>
    </source>
</evidence>
<name>A0A3P1CXU8_9BACT</name>
<dbReference type="InterPro" id="IPR013797">
    <property type="entry name" value="Maltooligo_trehalose_synth_4"/>
</dbReference>
<evidence type="ECO:0000256" key="6">
    <source>
        <dbReference type="ARBA" id="ARBA00022679"/>
    </source>
</evidence>
<evidence type="ECO:0000259" key="11">
    <source>
        <dbReference type="SMART" id="SM00642"/>
    </source>
</evidence>
<dbReference type="InterPro" id="IPR003385">
    <property type="entry name" value="Glyco_hydro_77"/>
</dbReference>
<dbReference type="EMBL" id="RQJP01000001">
    <property type="protein sequence ID" value="RRB18145.1"/>
    <property type="molecule type" value="Genomic_DNA"/>
</dbReference>
<accession>A0A3P1CXU8</accession>
<dbReference type="InterPro" id="IPR017853">
    <property type="entry name" value="GH"/>
</dbReference>
<dbReference type="PANTHER" id="PTHR32438:SF5">
    <property type="entry name" value="4-ALPHA-GLUCANOTRANSFERASE DPE1, CHLOROPLASTIC_AMYLOPLASTIC"/>
    <property type="match status" value="1"/>
</dbReference>
<dbReference type="PANTHER" id="PTHR32438">
    <property type="entry name" value="4-ALPHA-GLUCANOTRANSFERASE DPE1, CHLOROPLASTIC/AMYLOPLASTIC"/>
    <property type="match status" value="1"/>
</dbReference>
<evidence type="ECO:0000313" key="12">
    <source>
        <dbReference type="EMBL" id="RRB18145.1"/>
    </source>
</evidence>
<dbReference type="GO" id="GO:0004134">
    <property type="term" value="F:4-alpha-glucanotransferase activity"/>
    <property type="evidence" value="ECO:0007669"/>
    <property type="project" value="UniProtKB-EC"/>
</dbReference>
<dbReference type="InterPro" id="IPR006047">
    <property type="entry name" value="GH13_cat_dom"/>
</dbReference>
<organism evidence="12 13">
    <name type="scientific">Larkinella knui</name>
    <dbReference type="NCBI Taxonomy" id="2025310"/>
    <lineage>
        <taxon>Bacteria</taxon>
        <taxon>Pseudomonadati</taxon>
        <taxon>Bacteroidota</taxon>
        <taxon>Cytophagia</taxon>
        <taxon>Cytophagales</taxon>
        <taxon>Spirosomataceae</taxon>
        <taxon>Larkinella</taxon>
    </lineage>
</organism>
<protein>
    <recommendedName>
        <fullName evidence="4 10">4-alpha-glucanotransferase</fullName>
        <ecNumber evidence="3 10">2.4.1.25</ecNumber>
    </recommendedName>
    <alternativeName>
        <fullName evidence="8 10">Amylomaltase</fullName>
    </alternativeName>
    <alternativeName>
        <fullName evidence="9 10">Disproportionating enzyme</fullName>
    </alternativeName>
</protein>
<evidence type="ECO:0000256" key="10">
    <source>
        <dbReference type="RuleBase" id="RU361207"/>
    </source>
</evidence>
<comment type="catalytic activity">
    <reaction evidence="1 10">
        <text>Transfers a segment of a (1-&gt;4)-alpha-D-glucan to a new position in an acceptor, which may be glucose or a (1-&gt;4)-alpha-D-glucan.</text>
        <dbReference type="EC" id="2.4.1.25"/>
    </reaction>
</comment>
<proteinExistence type="inferred from homology"/>
<evidence type="ECO:0000256" key="7">
    <source>
        <dbReference type="ARBA" id="ARBA00023277"/>
    </source>
</evidence>
<dbReference type="CDD" id="cd11336">
    <property type="entry name" value="AmyAc_MTSase"/>
    <property type="match status" value="1"/>
</dbReference>
<keyword evidence="6 10" id="KW-0808">Transferase</keyword>
<sequence>MTNPISTYRIQFHRDFTFKDFEKIIPYLKKLGVGTLYASPIFESVAGSQHGYDGVNPHRPDPEIGTENALKAISKQLRKNGMGWLQDIVPNHMAFHHQNPWLMDVLEKGPRSRFAHFFDTVWTSQLFHGRLAVPFLGGPLEEVVTNQELTVAYQDGRFVLQYYDAAYPLQLRSYPTVLQAVDRPIPDSMQQLLDQISQIQQVEEPEAYALGMNEFRLQLTSLHKNPAIKAYINACLKALNQQPQRIRQLADEQVYQLSHYQVTDQRINFRRFFTVTSLIGLNIQDDDVFSYFHQRIKALLDEGVFNGLRIDHIDGLYNPTRYLNQLRELVGDKTYIVVEKILEPGEPLPDAWPIQGTSGYEYLSLVNNVFTQPESKAAFTRFYEQIVDDNTPIPQQILNKKAFILHQYMKGELDNLCRYFLELNLVDENELTILPPKSLEATIGAFLIYCPVYRFYGTTFPLEEKEGAAVQEMLNRIWSQKPDLATAVRLLEAILLKKPQEADAGYNQRVARFYQRCMQFTGPLMAKGVEDTLMYTYNRFIGHNEVGDSPELFGLLPADFHQAMQDRQQRWPLALNGTSTHDTKRGEDVRARLNVLTDLPDWWLTTVREWQQLNADFRTNGMPDANDEYFIYQTLAGAYPMPGQDADDFENRMEQYLEKALREAKRHSNWNTPNTDYEEAAKAFVHHLLNKKGAFWKSFRKFHQQLADFGIINSLAQVVLKTTCPGVPDIYQGCELWDLSLVDPDNRRPVDYEQRQQWLDELTRPDSESTDTLLDDLWQNRYDARIKLWLTQALLNERSQQPELFAEGQYIPLAVEGRYKDNVLAFARRHRQAWLVVAVPLHPATISSQQNKPVTALDWKDTRLVLPPDAPDEWKHVFLPTSGKTTNGLAVKDLFRHLPMAVLKLQPAFTDRSAGLLLPVSSLPSAFGIGDLGPEAWAFADFLSRSRQHYWQILPLNPTESGTGHSPYSTYSSMAGNTLLLSPESLAQDGLLDAKALLKQKLPTTDRVDYGRAEQLREELFEKAYRTFSASESSPLSSPFREFCQREAHWLNDFALYMALKQQHAGKPWYAWPEEYRLRQPDALQSFSDTQAQALDKVRWLQFLFSRQWQRLKTYCNNLGIQLLGDLPFYVSYDSADVWSHPDIFSLDESGQLLTVAGVPPDYFNSDGQLWGMPVFRWDRLRERNYDWWIRRIRKNAELFDRVRIDHFRALSAYWEVPAGEKTAIRGAWKPGAGPDFFHVLEKELGTLPLVAEDLGEISEDVYQLRDTFGLPGMKVIQFAFSDELPVSPHIPHNYTPNFIAYTGTHDNNTTRGWYRESLTNELRKKVAQYVGKPVSEKNVHLALGQLVYASVAKTVILPVQDVLGLDETARINTPAGTENNWLWRLLPDQLGEEAESLLREWATLYNRW</sequence>
<dbReference type="NCBIfam" id="TIGR00217">
    <property type="entry name" value="malQ"/>
    <property type="match status" value="1"/>
</dbReference>
<dbReference type="Gene3D" id="1.10.10.470">
    <property type="entry name" value="Maltooligosyl trehalose synthase, domain 4"/>
    <property type="match status" value="1"/>
</dbReference>
<reference evidence="12 13" key="1">
    <citation type="submission" date="2018-11" db="EMBL/GenBank/DDBJ databases">
        <authorList>
            <person name="Zhou Z."/>
            <person name="Wang G."/>
        </authorList>
    </citation>
    <scope>NUCLEOTIDE SEQUENCE [LARGE SCALE GENOMIC DNA]</scope>
    <source>
        <strain evidence="12 13">KCTC42998</strain>
    </source>
</reference>
<dbReference type="Gene3D" id="3.30.1590.10">
    <property type="entry name" value="Maltooligosyl trehalose synthase, domain 2"/>
    <property type="match status" value="1"/>
</dbReference>
<dbReference type="Pfam" id="PF02446">
    <property type="entry name" value="Glyco_hydro_77"/>
    <property type="match status" value="1"/>
</dbReference>
<comment type="caution">
    <text evidence="12">The sequence shown here is derived from an EMBL/GenBank/DDBJ whole genome shotgun (WGS) entry which is preliminary data.</text>
</comment>
<feature type="domain" description="Glycosyl hydrolase family 13 catalytic" evidence="11">
    <location>
        <begin position="6"/>
        <end position="486"/>
    </location>
</feature>
<dbReference type="Pfam" id="PF00128">
    <property type="entry name" value="Alpha-amylase"/>
    <property type="match status" value="1"/>
</dbReference>
<dbReference type="EC" id="2.4.1.25" evidence="3 10"/>
<dbReference type="NCBIfam" id="TIGR02401">
    <property type="entry name" value="trehalose_TreY"/>
    <property type="match status" value="1"/>
</dbReference>
<gene>
    <name evidence="12" type="primary">treY</name>
    <name evidence="12" type="ORF">EHT87_07680</name>
</gene>
<comment type="similarity">
    <text evidence="2 10">Belongs to the disproportionating enzyme family.</text>
</comment>
<evidence type="ECO:0000256" key="3">
    <source>
        <dbReference type="ARBA" id="ARBA00012560"/>
    </source>
</evidence>
<evidence type="ECO:0000256" key="1">
    <source>
        <dbReference type="ARBA" id="ARBA00000439"/>
    </source>
</evidence>
<keyword evidence="13" id="KW-1185">Reference proteome</keyword>
<dbReference type="Proteomes" id="UP000274271">
    <property type="component" value="Unassembled WGS sequence"/>
</dbReference>